<sequence>MFKRTIPLTALALALLTACGGNGGTASGGDNSFTLYVSGDVNVRDLYQKTLIPGFEKANAGVKVNLVFSEHGQNDTSMLNRLGASVKTDSEPPFDIMDAGAVKNAARGQFVDVLTAQKIPNLSKIDQKMLDPVDSRAMPYRGSSVVLAYDSTKVTAPPKTMAELIDWIKANPGKFTYNSPNTGGSGDAFMNTVLTMHMDPASAEKASQAYDKNVETQWKAGLDVLKSLTPMVYQRVYPNGNQEVINLLSKGEIAMAPVWSDQILAAKDSGLIKDNIKLTQIADPPFTGSLTYIGLAANSTHKDAAYKWFNYVLEKEPQAEIVRKMAGYPVISPSELPAELQDKFTGLDTTEFRQGFETQTDSDAKEAWQKNVP</sequence>
<protein>
    <submittedName>
        <fullName evidence="2">Extracellular solute-binding protein</fullName>
    </submittedName>
</protein>
<keyword evidence="1" id="KW-0732">Signal</keyword>
<comment type="caution">
    <text evidence="2">The sequence shown here is derived from an EMBL/GenBank/DDBJ whole genome shotgun (WGS) entry which is preliminary data.</text>
</comment>
<organism evidence="2 3">
    <name type="scientific">Nonomuraea phyllanthi</name>
    <dbReference type="NCBI Taxonomy" id="2219224"/>
    <lineage>
        <taxon>Bacteria</taxon>
        <taxon>Bacillati</taxon>
        <taxon>Actinomycetota</taxon>
        <taxon>Actinomycetes</taxon>
        <taxon>Streptosporangiales</taxon>
        <taxon>Streptosporangiaceae</taxon>
        <taxon>Nonomuraea</taxon>
    </lineage>
</organism>
<reference evidence="2 3" key="1">
    <citation type="submission" date="2019-10" db="EMBL/GenBank/DDBJ databases">
        <title>Nonomuraea sp. nov., isolated from Phyllanthus amarus.</title>
        <authorList>
            <person name="Klykleung N."/>
            <person name="Tanasupawat S."/>
        </authorList>
    </citation>
    <scope>NUCLEOTIDE SEQUENCE [LARGE SCALE GENOMIC DNA]</scope>
    <source>
        <strain evidence="2 3">PA1-10</strain>
    </source>
</reference>
<dbReference type="InterPro" id="IPR006059">
    <property type="entry name" value="SBP"/>
</dbReference>
<dbReference type="EMBL" id="VDLX02000003">
    <property type="protein sequence ID" value="KAB8195781.1"/>
    <property type="molecule type" value="Genomic_DNA"/>
</dbReference>
<gene>
    <name evidence="2" type="ORF">FH608_009740</name>
</gene>
<accession>A0A5P9YL10</accession>
<dbReference type="SUPFAM" id="SSF53850">
    <property type="entry name" value="Periplasmic binding protein-like II"/>
    <property type="match status" value="1"/>
</dbReference>
<dbReference type="Gene3D" id="3.40.190.10">
    <property type="entry name" value="Periplasmic binding protein-like II"/>
    <property type="match status" value="2"/>
</dbReference>
<proteinExistence type="predicted"/>
<evidence type="ECO:0000313" key="3">
    <source>
        <dbReference type="Proteomes" id="UP000312512"/>
    </source>
</evidence>
<dbReference type="PANTHER" id="PTHR42779">
    <property type="entry name" value="PROTEIN YNJB"/>
    <property type="match status" value="1"/>
</dbReference>
<dbReference type="RefSeq" id="WP_139630098.1">
    <property type="nucleotide sequence ID" value="NZ_CP045572.1"/>
</dbReference>
<accession>A0A5C4WSD7</accession>
<keyword evidence="3" id="KW-1185">Reference proteome</keyword>
<dbReference type="Proteomes" id="UP000312512">
    <property type="component" value="Unassembled WGS sequence"/>
</dbReference>
<feature type="chain" id="PRO_5039554803" evidence="1">
    <location>
        <begin position="24"/>
        <end position="373"/>
    </location>
</feature>
<dbReference type="OrthoDB" id="3239593at2"/>
<evidence type="ECO:0000256" key="1">
    <source>
        <dbReference type="SAM" id="SignalP"/>
    </source>
</evidence>
<dbReference type="Pfam" id="PF13416">
    <property type="entry name" value="SBP_bac_8"/>
    <property type="match status" value="1"/>
</dbReference>
<dbReference type="PANTHER" id="PTHR42779:SF1">
    <property type="entry name" value="PROTEIN YNJB"/>
    <property type="match status" value="1"/>
</dbReference>
<name>A0A5C4WSD7_9ACTN</name>
<feature type="signal peptide" evidence="1">
    <location>
        <begin position="1"/>
        <end position="23"/>
    </location>
</feature>
<evidence type="ECO:0000313" key="2">
    <source>
        <dbReference type="EMBL" id="KAB8195781.1"/>
    </source>
</evidence>
<dbReference type="PROSITE" id="PS51257">
    <property type="entry name" value="PROKAR_LIPOPROTEIN"/>
    <property type="match status" value="1"/>
</dbReference>
<dbReference type="AlphaFoldDB" id="A0A5C4WSD7"/>